<dbReference type="Proteomes" id="UP000299102">
    <property type="component" value="Unassembled WGS sequence"/>
</dbReference>
<keyword evidence="2" id="KW-1185">Reference proteome</keyword>
<accession>A0A4C1W5N4</accession>
<protein>
    <submittedName>
        <fullName evidence="1">Uncharacterized protein</fullName>
    </submittedName>
</protein>
<evidence type="ECO:0000313" key="1">
    <source>
        <dbReference type="EMBL" id="GBP46381.1"/>
    </source>
</evidence>
<reference evidence="1 2" key="1">
    <citation type="journal article" date="2019" name="Commun. Biol.">
        <title>The bagworm genome reveals a unique fibroin gene that provides high tensile strength.</title>
        <authorList>
            <person name="Kono N."/>
            <person name="Nakamura H."/>
            <person name="Ohtoshi R."/>
            <person name="Tomita M."/>
            <person name="Numata K."/>
            <person name="Arakawa K."/>
        </authorList>
    </citation>
    <scope>NUCLEOTIDE SEQUENCE [LARGE SCALE GENOMIC DNA]</scope>
</reference>
<gene>
    <name evidence="1" type="ORF">EVAR_36361_1</name>
</gene>
<comment type="caution">
    <text evidence="1">The sequence shown here is derived from an EMBL/GenBank/DDBJ whole genome shotgun (WGS) entry which is preliminary data.</text>
</comment>
<dbReference type="AlphaFoldDB" id="A0A4C1W5N4"/>
<name>A0A4C1W5N4_EUMVA</name>
<proteinExistence type="predicted"/>
<organism evidence="1 2">
    <name type="scientific">Eumeta variegata</name>
    <name type="common">Bagworm moth</name>
    <name type="synonym">Eumeta japonica</name>
    <dbReference type="NCBI Taxonomy" id="151549"/>
    <lineage>
        <taxon>Eukaryota</taxon>
        <taxon>Metazoa</taxon>
        <taxon>Ecdysozoa</taxon>
        <taxon>Arthropoda</taxon>
        <taxon>Hexapoda</taxon>
        <taxon>Insecta</taxon>
        <taxon>Pterygota</taxon>
        <taxon>Neoptera</taxon>
        <taxon>Endopterygota</taxon>
        <taxon>Lepidoptera</taxon>
        <taxon>Glossata</taxon>
        <taxon>Ditrysia</taxon>
        <taxon>Tineoidea</taxon>
        <taxon>Psychidae</taxon>
        <taxon>Oiketicinae</taxon>
        <taxon>Eumeta</taxon>
    </lineage>
</organism>
<dbReference type="EMBL" id="BGZK01000482">
    <property type="protein sequence ID" value="GBP46381.1"/>
    <property type="molecule type" value="Genomic_DNA"/>
</dbReference>
<evidence type="ECO:0000313" key="2">
    <source>
        <dbReference type="Proteomes" id="UP000299102"/>
    </source>
</evidence>
<sequence>MAVVARRGTASLTLGAGGARRAGRARAAVGGGGAGHGERGAPPPPSALADTIIFYYKLFADNYAGMNKDFELHSKLESKRLIAKSDVDLILDFNVSPFFSRSTHSPVRRACPSRCHYQSSSPAHSKSPPLGPVTFTAYYPFSSSKFIEIRSRLVTKLFEHRVSIVEFKVYVECTRPSGVDPNDYSDLPMQLEAEIETARRIRRAINRCVCDMRQRCRHQTFTVLD</sequence>